<dbReference type="EMBL" id="VDFC01000047">
    <property type="protein sequence ID" value="KAA0930657.1"/>
    <property type="molecule type" value="Genomic_DNA"/>
</dbReference>
<dbReference type="AlphaFoldDB" id="A0A5B0ALI5"/>
<dbReference type="SUPFAM" id="SSF55729">
    <property type="entry name" value="Acyl-CoA N-acyltransferases (Nat)"/>
    <property type="match status" value="1"/>
</dbReference>
<accession>A0A5B0ALI5</accession>
<gene>
    <name evidence="4" type="ORF">FGF04_29515</name>
</gene>
<evidence type="ECO:0000256" key="1">
    <source>
        <dbReference type="ARBA" id="ARBA00022679"/>
    </source>
</evidence>
<protein>
    <submittedName>
        <fullName evidence="4">GNAT family N-acetyltransferase</fullName>
    </submittedName>
</protein>
<keyword evidence="5" id="KW-1185">Reference proteome</keyword>
<organism evidence="4 5">
    <name type="scientific">Streptomyces apricus</name>
    <dbReference type="NCBI Taxonomy" id="1828112"/>
    <lineage>
        <taxon>Bacteria</taxon>
        <taxon>Bacillati</taxon>
        <taxon>Actinomycetota</taxon>
        <taxon>Actinomycetes</taxon>
        <taxon>Kitasatosporales</taxon>
        <taxon>Streptomycetaceae</taxon>
        <taxon>Streptomyces</taxon>
    </lineage>
</organism>
<dbReference type="CDD" id="cd04301">
    <property type="entry name" value="NAT_SF"/>
    <property type="match status" value="1"/>
</dbReference>
<dbReference type="InterPro" id="IPR000182">
    <property type="entry name" value="GNAT_dom"/>
</dbReference>
<dbReference type="PROSITE" id="PS51186">
    <property type="entry name" value="GNAT"/>
    <property type="match status" value="1"/>
</dbReference>
<proteinExistence type="predicted"/>
<dbReference type="Pfam" id="PF00583">
    <property type="entry name" value="Acetyltransf_1"/>
    <property type="match status" value="1"/>
</dbReference>
<dbReference type="Gene3D" id="3.40.630.30">
    <property type="match status" value="1"/>
</dbReference>
<comment type="caution">
    <text evidence="4">The sequence shown here is derived from an EMBL/GenBank/DDBJ whole genome shotgun (WGS) entry which is preliminary data.</text>
</comment>
<reference evidence="4 5" key="1">
    <citation type="submission" date="2019-05" db="EMBL/GenBank/DDBJ databases">
        <authorList>
            <person name="Hariharan J."/>
            <person name="Choudoir M.J."/>
            <person name="Diebold P."/>
            <person name="Panke-Buisse K."/>
            <person name="Buckley D.H."/>
        </authorList>
    </citation>
    <scope>NUCLEOTIDE SEQUENCE [LARGE SCALE GENOMIC DNA]</scope>
    <source>
        <strain evidence="4 5">SUN51</strain>
    </source>
</reference>
<feature type="domain" description="N-acetyltransferase" evidence="3">
    <location>
        <begin position="1"/>
        <end position="158"/>
    </location>
</feature>
<keyword evidence="1 4" id="KW-0808">Transferase</keyword>
<dbReference type="InterPro" id="IPR050832">
    <property type="entry name" value="Bact_Acetyltransf"/>
</dbReference>
<dbReference type="PANTHER" id="PTHR43877">
    <property type="entry name" value="AMINOALKYLPHOSPHONATE N-ACETYLTRANSFERASE-RELATED-RELATED"/>
    <property type="match status" value="1"/>
</dbReference>
<name>A0A5B0ALI5_9ACTN</name>
<dbReference type="GO" id="GO:0016747">
    <property type="term" value="F:acyltransferase activity, transferring groups other than amino-acyl groups"/>
    <property type="evidence" value="ECO:0007669"/>
    <property type="project" value="InterPro"/>
</dbReference>
<dbReference type="RefSeq" id="WP_149514334.1">
    <property type="nucleotide sequence ID" value="NZ_VDFC01000047.1"/>
</dbReference>
<evidence type="ECO:0000259" key="3">
    <source>
        <dbReference type="PROSITE" id="PS51186"/>
    </source>
</evidence>
<sequence length="158" mass="17723">MHIRRAAFDHPDAVKLNDQVQAEYAVRYGDEGDVTPLDPSMFRPPAGLYLIAYDDLDRPVATGGWRSQDENDEGYADGDAELKRMYVVEEARGNGLARRILAALEDDARAAGRTRMVLETGNKQPEAIALYESSGYEPCVKFGLYRFHEDSRCYAKSL</sequence>
<dbReference type="Proteomes" id="UP000324965">
    <property type="component" value="Unassembled WGS sequence"/>
</dbReference>
<evidence type="ECO:0000313" key="5">
    <source>
        <dbReference type="Proteomes" id="UP000324965"/>
    </source>
</evidence>
<evidence type="ECO:0000313" key="4">
    <source>
        <dbReference type="EMBL" id="KAA0930657.1"/>
    </source>
</evidence>
<evidence type="ECO:0000256" key="2">
    <source>
        <dbReference type="ARBA" id="ARBA00023315"/>
    </source>
</evidence>
<dbReference type="InterPro" id="IPR016181">
    <property type="entry name" value="Acyl_CoA_acyltransferase"/>
</dbReference>
<keyword evidence="2" id="KW-0012">Acyltransferase</keyword>
<dbReference type="OrthoDB" id="70840at2"/>
<dbReference type="PANTHER" id="PTHR43877:SF2">
    <property type="entry name" value="AMINOALKYLPHOSPHONATE N-ACETYLTRANSFERASE-RELATED"/>
    <property type="match status" value="1"/>
</dbReference>